<dbReference type="AlphaFoldDB" id="A0A249W5Q5"/>
<dbReference type="EMBL" id="CP023248">
    <property type="protein sequence ID" value="ASZ52110.1"/>
    <property type="molecule type" value="Genomic_DNA"/>
</dbReference>
<evidence type="ECO:0000313" key="1">
    <source>
        <dbReference type="EMBL" id="ASZ52110.1"/>
    </source>
</evidence>
<name>A0A249W5Q5_VIBPH</name>
<proteinExistence type="predicted"/>
<reference evidence="1" key="1">
    <citation type="submission" date="2017-09" db="EMBL/GenBank/DDBJ databases">
        <authorList>
            <person name="Ehlers B."/>
            <person name="Leendertz F.H."/>
        </authorList>
    </citation>
    <scope>NUCLEOTIDE SEQUENCE</scope>
    <source>
        <strain evidence="1">MAVP-26</strain>
    </source>
</reference>
<organism evidence="1">
    <name type="scientific">Vibrio parahaemolyticus</name>
    <dbReference type="NCBI Taxonomy" id="670"/>
    <lineage>
        <taxon>Bacteria</taxon>
        <taxon>Pseudomonadati</taxon>
        <taxon>Pseudomonadota</taxon>
        <taxon>Gammaproteobacteria</taxon>
        <taxon>Vibrionales</taxon>
        <taxon>Vibrionaceae</taxon>
        <taxon>Vibrio</taxon>
    </lineage>
</organism>
<accession>A0A249W5Q5</accession>
<protein>
    <submittedName>
        <fullName evidence="1">Uncharacterized protein</fullName>
    </submittedName>
</protein>
<sequence length="64" mass="7121">MGSLVSQTFGAHIIRQIPVAEKQKVLTVIMFVGIEEKMVLMSVVIHAVVDLQGSIRSLFSYNFL</sequence>
<gene>
    <name evidence="1" type="ORF">YA91_16940</name>
</gene>